<comment type="caution">
    <text evidence="2">The sequence shown here is derived from an EMBL/GenBank/DDBJ whole genome shotgun (WGS) entry which is preliminary data.</text>
</comment>
<proteinExistence type="predicted"/>
<evidence type="ECO:0000313" key="3">
    <source>
        <dbReference type="Proteomes" id="UP000478183"/>
    </source>
</evidence>
<organism evidence="2 3">
    <name type="scientific">Paracoccus aestuariivivens</name>
    <dbReference type="NCBI Taxonomy" id="1820333"/>
    <lineage>
        <taxon>Bacteria</taxon>
        <taxon>Pseudomonadati</taxon>
        <taxon>Pseudomonadota</taxon>
        <taxon>Alphaproteobacteria</taxon>
        <taxon>Rhodobacterales</taxon>
        <taxon>Paracoccaceae</taxon>
        <taxon>Paracoccus</taxon>
    </lineage>
</organism>
<evidence type="ECO:0000313" key="2">
    <source>
        <dbReference type="EMBL" id="MTH80115.1"/>
    </source>
</evidence>
<feature type="chain" id="PRO_5026931414" evidence="1">
    <location>
        <begin position="23"/>
        <end position="302"/>
    </location>
</feature>
<dbReference type="AlphaFoldDB" id="A0A6L6JFQ8"/>
<dbReference type="InterPro" id="IPR007433">
    <property type="entry name" value="DUF481"/>
</dbReference>
<gene>
    <name evidence="2" type="ORF">GL286_20645</name>
</gene>
<evidence type="ECO:0000256" key="1">
    <source>
        <dbReference type="SAM" id="SignalP"/>
    </source>
</evidence>
<protein>
    <submittedName>
        <fullName evidence="2">DUF481 domain-containing protein</fullName>
    </submittedName>
</protein>
<keyword evidence="3" id="KW-1185">Reference proteome</keyword>
<reference evidence="2 3" key="1">
    <citation type="submission" date="2019-11" db="EMBL/GenBank/DDBJ databases">
        <authorList>
            <person name="Dong K."/>
        </authorList>
    </citation>
    <scope>NUCLEOTIDE SEQUENCE [LARGE SCALE GENOMIC DNA]</scope>
    <source>
        <strain evidence="2 3">NBRC 111993</strain>
    </source>
</reference>
<feature type="signal peptide" evidence="1">
    <location>
        <begin position="1"/>
        <end position="22"/>
    </location>
</feature>
<sequence>MTPKQTPIWAAALLALSGPALAQSEIATGANATGISIINERLNDVEDAAQDDFSRSADAARFANPNLRQGLFGSVAMTYAGRSGNAENQDFSLAGRLSYNQGQFAQSLGLLLEYGESDSGGTDTKDAYAIYDGQYYFDDNFYAFALGRLTVDGLAGDPEDDSDEAIADQAGRLKRDAFLGFGPGYRVLGSDQTTWRLQAGLGLRYTKAVNVSTAGDIGFESNTEAGYIVSSRFFHRISDTVFLTNDTDYLTSDTNDTATNEFGLNFKVTDSLSTRVSYRSEYVSDRAIRTDNTLGLSLVYGF</sequence>
<dbReference type="Proteomes" id="UP000478183">
    <property type="component" value="Unassembled WGS sequence"/>
</dbReference>
<keyword evidence="1" id="KW-0732">Signal</keyword>
<dbReference type="EMBL" id="WMIE01000028">
    <property type="protein sequence ID" value="MTH80115.1"/>
    <property type="molecule type" value="Genomic_DNA"/>
</dbReference>
<accession>A0A6L6JFQ8</accession>
<dbReference type="Pfam" id="PF04338">
    <property type="entry name" value="DUF481"/>
    <property type="match status" value="1"/>
</dbReference>
<dbReference type="RefSeq" id="WP_155097465.1">
    <property type="nucleotide sequence ID" value="NZ_WMIE01000028.1"/>
</dbReference>
<name>A0A6L6JFQ8_9RHOB</name>
<dbReference type="OrthoDB" id="7631035at2"/>